<name>A0AA91Z3X2_9GAMM</name>
<evidence type="ECO:0000313" key="4">
    <source>
        <dbReference type="Proteomes" id="UP000344571"/>
    </source>
</evidence>
<sequence>MTLANGHFVVVTGKDEPRLLLSLMSVLVKQIPQAHADEASVMAPNSQAAPVDEQILETTMKSTATTQEADERAAARLQVGLTTKVSLHQLVKEVADRRAVSVSTAARDLFKDGLVRFDEESRTVSPSKLLSEYEFKANHYDGIESENWIIRADRRLVMRARLRAGEYGRSLSSFANFILANALSHCPHAAAVRADSSGSIITDEAVAEAVRAIEQSSGVKARVLAPQIDLGEQRGLTNMILGGTVLAPARVLAKLAAALKLPLDVLSVALERRFATQPVPAFKATDGKPTVQIERKAWSVAVRELQLPTDEQERLLKLEG</sequence>
<reference evidence="1 3" key="1">
    <citation type="submission" date="2017-09" db="EMBL/GenBank/DDBJ databases">
        <title>Bacterial and phytoplankton interrelationship in Kongsfjorden, an Arctic fjord.</title>
        <authorList>
            <person name="Sinha R."/>
            <person name="Krishnan K."/>
        </authorList>
    </citation>
    <scope>NUCLEOTIDE SEQUENCE [LARGE SCALE GENOMIC DNA]</scope>
    <source>
        <strain evidence="1 3">58</strain>
    </source>
</reference>
<dbReference type="EMBL" id="NWMT01000266">
    <property type="protein sequence ID" value="PCC97322.1"/>
    <property type="molecule type" value="Genomic_DNA"/>
</dbReference>
<evidence type="ECO:0000313" key="3">
    <source>
        <dbReference type="Proteomes" id="UP000243750"/>
    </source>
</evidence>
<keyword evidence="4" id="KW-1185">Reference proteome</keyword>
<evidence type="ECO:0000313" key="1">
    <source>
        <dbReference type="EMBL" id="PCC97322.1"/>
    </source>
</evidence>
<accession>A0AA91Z3X2</accession>
<dbReference type="Proteomes" id="UP000344571">
    <property type="component" value="Chromosome"/>
</dbReference>
<dbReference type="Proteomes" id="UP000243750">
    <property type="component" value="Unassembled WGS sequence"/>
</dbReference>
<organism evidence="1 3">
    <name type="scientific">Halopseudomonas pelagia</name>
    <dbReference type="NCBI Taxonomy" id="553151"/>
    <lineage>
        <taxon>Bacteria</taxon>
        <taxon>Pseudomonadati</taxon>
        <taxon>Pseudomonadota</taxon>
        <taxon>Gammaproteobacteria</taxon>
        <taxon>Pseudomonadales</taxon>
        <taxon>Pseudomonadaceae</taxon>
        <taxon>Halopseudomonas</taxon>
    </lineage>
</organism>
<protein>
    <submittedName>
        <fullName evidence="1">Uncharacterized protein</fullName>
    </submittedName>
</protein>
<reference evidence="2 4" key="2">
    <citation type="submission" date="2018-10" db="EMBL/GenBank/DDBJ databases">
        <title>Complete genome sequence of Pseudomonas pelagia strain Kongs-67.</title>
        <authorList>
            <person name="Sinha R.K."/>
            <person name="Krishnan K."/>
        </authorList>
    </citation>
    <scope>NUCLEOTIDE SEQUENCE [LARGE SCALE GENOMIC DNA]</scope>
    <source>
        <strain evidence="2 4">Kongs-67</strain>
    </source>
</reference>
<dbReference type="AlphaFoldDB" id="A0AA91Z3X2"/>
<proteinExistence type="predicted"/>
<gene>
    <name evidence="1" type="ORF">CO192_21365</name>
    <name evidence="2" type="ORF">EAO82_20475</name>
</gene>
<evidence type="ECO:0000313" key="2">
    <source>
        <dbReference type="EMBL" id="QFY58520.1"/>
    </source>
</evidence>
<dbReference type="EMBL" id="CP033116">
    <property type="protein sequence ID" value="QFY58520.1"/>
    <property type="molecule type" value="Genomic_DNA"/>
</dbReference>
<dbReference type="RefSeq" id="WP_096348556.1">
    <property type="nucleotide sequence ID" value="NZ_CP033116.1"/>
</dbReference>